<feature type="chain" id="PRO_5046746652" evidence="1">
    <location>
        <begin position="28"/>
        <end position="212"/>
    </location>
</feature>
<dbReference type="Proteomes" id="UP001209257">
    <property type="component" value="Unassembled WGS sequence"/>
</dbReference>
<sequence>MNASFSFSGCRQLVAGVACSLLLVACASEPQTPAVAQADALTASPLGNVEYHTYVLANELFAGLRPARQARYAVVGFVPVDRMAFSSGHQHPLMMLGHQLEQGMITEATKRGFTTQEFKLTNDIIMTEDSDRVLSRDIDQLSGLERVDYYITGTLVMQQSGAIVNARVINALNKDVVAAATRFFPAELFWEHEQVTERQGRLYRTEKRGKGE</sequence>
<dbReference type="Pfam" id="PF17680">
    <property type="entry name" value="FlgO"/>
    <property type="match status" value="1"/>
</dbReference>
<evidence type="ECO:0000313" key="3">
    <source>
        <dbReference type="EMBL" id="MCU7555943.1"/>
    </source>
</evidence>
<name>A0ABT2VU34_9ALTE</name>
<evidence type="ECO:0000313" key="4">
    <source>
        <dbReference type="Proteomes" id="UP001209257"/>
    </source>
</evidence>
<dbReference type="EMBL" id="JAOTJC010000013">
    <property type="protein sequence ID" value="MCU7555943.1"/>
    <property type="molecule type" value="Genomic_DNA"/>
</dbReference>
<comment type="caution">
    <text evidence="3">The sequence shown here is derived from an EMBL/GenBank/DDBJ whole genome shotgun (WGS) entry which is preliminary data.</text>
</comment>
<dbReference type="RefSeq" id="WP_262996108.1">
    <property type="nucleotide sequence ID" value="NZ_JAOTJC010000013.1"/>
</dbReference>
<feature type="signal peptide" evidence="1">
    <location>
        <begin position="1"/>
        <end position="27"/>
    </location>
</feature>
<dbReference type="PIRSF" id="PIRSF028688">
    <property type="entry name" value="UCP_imp_028688"/>
    <property type="match status" value="1"/>
</dbReference>
<evidence type="ECO:0000259" key="2">
    <source>
        <dbReference type="Pfam" id="PF17680"/>
    </source>
</evidence>
<dbReference type="InterPro" id="IPR041215">
    <property type="entry name" value="FlgO_dom"/>
</dbReference>
<gene>
    <name evidence="3" type="ORF">OCL06_15240</name>
</gene>
<protein>
    <submittedName>
        <fullName evidence="3">FlgO family outer membrane protein</fullName>
    </submittedName>
</protein>
<evidence type="ECO:0000256" key="1">
    <source>
        <dbReference type="SAM" id="SignalP"/>
    </source>
</evidence>
<keyword evidence="4" id="KW-1185">Reference proteome</keyword>
<accession>A0ABT2VU34</accession>
<proteinExistence type="predicted"/>
<reference evidence="4" key="1">
    <citation type="submission" date="2023-07" db="EMBL/GenBank/DDBJ databases">
        <title>Study on multiphase classification of strain Alteromonas salexigens isolated from the Yellow Sea.</title>
        <authorList>
            <person name="Sun L."/>
        </authorList>
    </citation>
    <scope>NUCLEOTIDE SEQUENCE [LARGE SCALE GENOMIC DNA]</scope>
    <source>
        <strain evidence="4">ASW11-19</strain>
    </source>
</reference>
<feature type="domain" description="FlgO" evidence="2">
    <location>
        <begin position="55"/>
        <end position="187"/>
    </location>
</feature>
<keyword evidence="1" id="KW-0732">Signal</keyword>
<dbReference type="InterPro" id="IPR014549">
    <property type="entry name" value="FlgO"/>
</dbReference>
<organism evidence="3 4">
    <name type="scientific">Alteromonas salexigens</name>
    <dbReference type="NCBI Taxonomy" id="2982530"/>
    <lineage>
        <taxon>Bacteria</taxon>
        <taxon>Pseudomonadati</taxon>
        <taxon>Pseudomonadota</taxon>
        <taxon>Gammaproteobacteria</taxon>
        <taxon>Alteromonadales</taxon>
        <taxon>Alteromonadaceae</taxon>
        <taxon>Alteromonas/Salinimonas group</taxon>
        <taxon>Alteromonas</taxon>
    </lineage>
</organism>